<dbReference type="EC" id="2.7.13.3" evidence="2"/>
<evidence type="ECO:0000313" key="12">
    <source>
        <dbReference type="Proteomes" id="UP000321261"/>
    </source>
</evidence>
<evidence type="ECO:0000256" key="9">
    <source>
        <dbReference type="SAM" id="Phobius"/>
    </source>
</evidence>
<dbReference type="Proteomes" id="UP000321261">
    <property type="component" value="Unassembled WGS sequence"/>
</dbReference>
<dbReference type="SMART" id="SM00387">
    <property type="entry name" value="HATPase_c"/>
    <property type="match status" value="1"/>
</dbReference>
<evidence type="ECO:0000256" key="6">
    <source>
        <dbReference type="ARBA" id="ARBA00022777"/>
    </source>
</evidence>
<accession>A0A561SPH9</accession>
<dbReference type="InterPro" id="IPR003594">
    <property type="entry name" value="HATPase_dom"/>
</dbReference>
<evidence type="ECO:0000256" key="3">
    <source>
        <dbReference type="ARBA" id="ARBA00022553"/>
    </source>
</evidence>
<keyword evidence="6 11" id="KW-0418">Kinase</keyword>
<dbReference type="RefSeq" id="WP_147256060.1">
    <property type="nucleotide sequence ID" value="NZ_VIWU01000001.1"/>
</dbReference>
<sequence length="493" mass="50981">MRLRATLWVLGTLPVLWAGLTSSPGRLTPAEIAAHVAALGAAVLLTERRPALALAIAVAGWEIVFLGRAEVDSLLGASALAVGLAGVALLSGHSAASGHRDAVVLVLGPAAGAATALLTTGEADTAIGTAVGAAVLSTVPWTVGRYRRLHDELVRTGWDRAARWEREAEYARARERARLAGEMHDLVGHELAKAALQIGALELDPALDAKYRSAAGIARMGVTAAAERLADTVRLLRAEPDDPGTSVSELVERSAAAGLDVTLETGELRPHDPVVAATLTRVVAEALTNAMKHAPDARVLVGVQDAVHGPEVTVDSGPAPSATAPGAGLGLAGLAERVRLLGGTFTAGPTPDGGFRVTAALPRSPAAPAPMTTDVEHRRAQERVRRSGRRVVLAAALVSVGGLAAVLAYMWFDAATSVLDPAGIRPGDPVSEVSSLLPARIRTDGPGDVPPEPPGASCRYYSTHANPFDARGSDLYRLCVRDDRVVGVDLIAR</sequence>
<evidence type="ECO:0000259" key="10">
    <source>
        <dbReference type="SMART" id="SM00387"/>
    </source>
</evidence>
<feature type="transmembrane region" description="Helical" evidence="9">
    <location>
        <begin position="391"/>
        <end position="412"/>
    </location>
</feature>
<dbReference type="Gene3D" id="1.20.5.1930">
    <property type="match status" value="1"/>
</dbReference>
<dbReference type="Pfam" id="PF07730">
    <property type="entry name" value="HisKA_3"/>
    <property type="match status" value="1"/>
</dbReference>
<keyword evidence="9" id="KW-0472">Membrane</keyword>
<dbReference type="AlphaFoldDB" id="A0A561SPH9"/>
<dbReference type="Pfam" id="PF02518">
    <property type="entry name" value="HATPase_c"/>
    <property type="match status" value="1"/>
</dbReference>
<evidence type="ECO:0000256" key="2">
    <source>
        <dbReference type="ARBA" id="ARBA00012438"/>
    </source>
</evidence>
<feature type="domain" description="Histidine kinase/HSP90-like ATPase" evidence="10">
    <location>
        <begin position="274"/>
        <end position="365"/>
    </location>
</feature>
<gene>
    <name evidence="11" type="ORF">FHX44_112664</name>
</gene>
<keyword evidence="12" id="KW-1185">Reference proteome</keyword>
<organism evidence="11 12">
    <name type="scientific">Pseudonocardia hierapolitana</name>
    <dbReference type="NCBI Taxonomy" id="1128676"/>
    <lineage>
        <taxon>Bacteria</taxon>
        <taxon>Bacillati</taxon>
        <taxon>Actinomycetota</taxon>
        <taxon>Actinomycetes</taxon>
        <taxon>Pseudonocardiales</taxon>
        <taxon>Pseudonocardiaceae</taxon>
        <taxon>Pseudonocardia</taxon>
    </lineage>
</organism>
<protein>
    <recommendedName>
        <fullName evidence="2">histidine kinase</fullName>
        <ecNumber evidence="2">2.7.13.3</ecNumber>
    </recommendedName>
</protein>
<dbReference type="InterPro" id="IPR036890">
    <property type="entry name" value="HATPase_C_sf"/>
</dbReference>
<dbReference type="GO" id="GO:0046983">
    <property type="term" value="F:protein dimerization activity"/>
    <property type="evidence" value="ECO:0007669"/>
    <property type="project" value="InterPro"/>
</dbReference>
<feature type="transmembrane region" description="Helical" evidence="9">
    <location>
        <begin position="73"/>
        <end position="90"/>
    </location>
</feature>
<keyword evidence="7" id="KW-0067">ATP-binding</keyword>
<evidence type="ECO:0000256" key="8">
    <source>
        <dbReference type="ARBA" id="ARBA00023012"/>
    </source>
</evidence>
<dbReference type="PANTHER" id="PTHR24421:SF10">
    <property type="entry name" value="NITRATE_NITRITE SENSOR PROTEIN NARQ"/>
    <property type="match status" value="1"/>
</dbReference>
<evidence type="ECO:0000256" key="1">
    <source>
        <dbReference type="ARBA" id="ARBA00000085"/>
    </source>
</evidence>
<proteinExistence type="predicted"/>
<feature type="transmembrane region" description="Helical" evidence="9">
    <location>
        <begin position="125"/>
        <end position="143"/>
    </location>
</feature>
<dbReference type="PANTHER" id="PTHR24421">
    <property type="entry name" value="NITRATE/NITRITE SENSOR PROTEIN NARX-RELATED"/>
    <property type="match status" value="1"/>
</dbReference>
<dbReference type="InterPro" id="IPR050482">
    <property type="entry name" value="Sensor_HK_TwoCompSys"/>
</dbReference>
<dbReference type="OrthoDB" id="227596at2"/>
<keyword evidence="8" id="KW-0902">Two-component regulatory system</keyword>
<dbReference type="Gene3D" id="3.30.565.10">
    <property type="entry name" value="Histidine kinase-like ATPase, C-terminal domain"/>
    <property type="match status" value="1"/>
</dbReference>
<name>A0A561SPH9_9PSEU</name>
<keyword evidence="5" id="KW-0547">Nucleotide-binding</keyword>
<dbReference type="GO" id="GO:0000155">
    <property type="term" value="F:phosphorelay sensor kinase activity"/>
    <property type="evidence" value="ECO:0007669"/>
    <property type="project" value="InterPro"/>
</dbReference>
<comment type="caution">
    <text evidence="11">The sequence shown here is derived from an EMBL/GenBank/DDBJ whole genome shotgun (WGS) entry which is preliminary data.</text>
</comment>
<keyword evidence="9" id="KW-1133">Transmembrane helix</keyword>
<keyword evidence="3" id="KW-0597">Phosphoprotein</keyword>
<keyword evidence="9" id="KW-0812">Transmembrane</keyword>
<dbReference type="GO" id="GO:0016020">
    <property type="term" value="C:membrane"/>
    <property type="evidence" value="ECO:0007669"/>
    <property type="project" value="InterPro"/>
</dbReference>
<feature type="transmembrane region" description="Helical" evidence="9">
    <location>
        <begin position="102"/>
        <end position="119"/>
    </location>
</feature>
<dbReference type="SUPFAM" id="SSF55874">
    <property type="entry name" value="ATPase domain of HSP90 chaperone/DNA topoisomerase II/histidine kinase"/>
    <property type="match status" value="1"/>
</dbReference>
<evidence type="ECO:0000256" key="7">
    <source>
        <dbReference type="ARBA" id="ARBA00022840"/>
    </source>
</evidence>
<keyword evidence="4" id="KW-0808">Transferase</keyword>
<evidence type="ECO:0000313" key="11">
    <source>
        <dbReference type="EMBL" id="TWF76769.1"/>
    </source>
</evidence>
<reference evidence="11 12" key="1">
    <citation type="submission" date="2019-06" db="EMBL/GenBank/DDBJ databases">
        <title>Sequencing the genomes of 1000 actinobacteria strains.</title>
        <authorList>
            <person name="Klenk H.-P."/>
        </authorList>
    </citation>
    <scope>NUCLEOTIDE SEQUENCE [LARGE SCALE GENOMIC DNA]</scope>
    <source>
        <strain evidence="11 12">DSM 45671</strain>
    </source>
</reference>
<evidence type="ECO:0000256" key="4">
    <source>
        <dbReference type="ARBA" id="ARBA00022679"/>
    </source>
</evidence>
<dbReference type="CDD" id="cd16917">
    <property type="entry name" value="HATPase_UhpB-NarQ-NarX-like"/>
    <property type="match status" value="1"/>
</dbReference>
<evidence type="ECO:0000256" key="5">
    <source>
        <dbReference type="ARBA" id="ARBA00022741"/>
    </source>
</evidence>
<dbReference type="InterPro" id="IPR011712">
    <property type="entry name" value="Sig_transdc_His_kin_sub3_dim/P"/>
</dbReference>
<dbReference type="GO" id="GO:0005524">
    <property type="term" value="F:ATP binding"/>
    <property type="evidence" value="ECO:0007669"/>
    <property type="project" value="UniProtKB-KW"/>
</dbReference>
<comment type="catalytic activity">
    <reaction evidence="1">
        <text>ATP + protein L-histidine = ADP + protein N-phospho-L-histidine.</text>
        <dbReference type="EC" id="2.7.13.3"/>
    </reaction>
</comment>
<dbReference type="EMBL" id="VIWU01000001">
    <property type="protein sequence ID" value="TWF76769.1"/>
    <property type="molecule type" value="Genomic_DNA"/>
</dbReference>